<dbReference type="AlphaFoldDB" id="A0A3G9JC47"/>
<evidence type="ECO:0000313" key="5">
    <source>
        <dbReference type="EMBL" id="BBH25955.1"/>
    </source>
</evidence>
<evidence type="ECO:0000313" key="6">
    <source>
        <dbReference type="Proteomes" id="UP000268059"/>
    </source>
</evidence>
<organism evidence="5 6">
    <name type="scientific">Intestinibaculum porci</name>
    <dbReference type="NCBI Taxonomy" id="2487118"/>
    <lineage>
        <taxon>Bacteria</taxon>
        <taxon>Bacillati</taxon>
        <taxon>Bacillota</taxon>
        <taxon>Erysipelotrichia</taxon>
        <taxon>Erysipelotrichales</taxon>
        <taxon>Erysipelotrichaceae</taxon>
        <taxon>Intestinibaculum</taxon>
    </lineage>
</organism>
<dbReference type="PANTHER" id="PTHR43280">
    <property type="entry name" value="ARAC-FAMILY TRANSCRIPTIONAL REGULATOR"/>
    <property type="match status" value="1"/>
</dbReference>
<dbReference type="Gene3D" id="1.10.10.60">
    <property type="entry name" value="Homeodomain-like"/>
    <property type="match status" value="2"/>
</dbReference>
<reference evidence="5 6" key="1">
    <citation type="submission" date="2018-11" db="EMBL/GenBank/DDBJ databases">
        <title>Novel Erysipelotrichaceae bacterium isolated from small intestine of a swine.</title>
        <authorList>
            <person name="Kim J.S."/>
            <person name="Choe H."/>
            <person name="Lee Y.R."/>
            <person name="Kim K.M."/>
            <person name="Park D.S."/>
        </authorList>
    </citation>
    <scope>NUCLEOTIDE SEQUENCE [LARGE SCALE GENOMIC DNA]</scope>
    <source>
        <strain evidence="5 6">SG0102</strain>
    </source>
</reference>
<dbReference type="GO" id="GO:0003700">
    <property type="term" value="F:DNA-binding transcription factor activity"/>
    <property type="evidence" value="ECO:0007669"/>
    <property type="project" value="InterPro"/>
</dbReference>
<sequence>MVTKFPRQQIDLQEKQKSYTDLAIRYIEANYSQPINISSIANALHIERTYLYRLFKERTGMLPKDFLITYRLKRSCSLLTETTQPIKVIALSVGYEDALYFSRLFKHTYHCTPTQYRQSHQLIISS</sequence>
<dbReference type="PRINTS" id="PR00032">
    <property type="entry name" value="HTHARAC"/>
</dbReference>
<dbReference type="InParanoid" id="A0A3G9JC47"/>
<dbReference type="Proteomes" id="UP000268059">
    <property type="component" value="Chromosome"/>
</dbReference>
<dbReference type="InterPro" id="IPR018060">
    <property type="entry name" value="HTH_AraC"/>
</dbReference>
<evidence type="ECO:0000256" key="2">
    <source>
        <dbReference type="ARBA" id="ARBA00023125"/>
    </source>
</evidence>
<evidence type="ECO:0000256" key="1">
    <source>
        <dbReference type="ARBA" id="ARBA00023015"/>
    </source>
</evidence>
<dbReference type="KEGG" id="ebm:SG0102_08890"/>
<feature type="domain" description="HTH araC/xylS-type" evidence="4">
    <location>
        <begin position="21"/>
        <end position="119"/>
    </location>
</feature>
<dbReference type="InterPro" id="IPR009057">
    <property type="entry name" value="Homeodomain-like_sf"/>
</dbReference>
<evidence type="ECO:0000259" key="4">
    <source>
        <dbReference type="PROSITE" id="PS01124"/>
    </source>
</evidence>
<keyword evidence="6" id="KW-1185">Reference proteome</keyword>
<dbReference type="RefSeq" id="WP_157982976.1">
    <property type="nucleotide sequence ID" value="NZ_AP019309.1"/>
</dbReference>
<dbReference type="InterPro" id="IPR020449">
    <property type="entry name" value="Tscrpt_reg_AraC-type_HTH"/>
</dbReference>
<gene>
    <name evidence="5" type="ORF">SG0102_08890</name>
</gene>
<name>A0A3G9JC47_9FIRM</name>
<dbReference type="SMART" id="SM00342">
    <property type="entry name" value="HTH_ARAC"/>
    <property type="match status" value="1"/>
</dbReference>
<evidence type="ECO:0000256" key="3">
    <source>
        <dbReference type="ARBA" id="ARBA00023163"/>
    </source>
</evidence>
<keyword evidence="3" id="KW-0804">Transcription</keyword>
<dbReference type="PROSITE" id="PS01124">
    <property type="entry name" value="HTH_ARAC_FAMILY_2"/>
    <property type="match status" value="1"/>
</dbReference>
<dbReference type="OrthoDB" id="1650961at2"/>
<proteinExistence type="predicted"/>
<keyword evidence="1" id="KW-0805">Transcription regulation</keyword>
<dbReference type="SUPFAM" id="SSF46689">
    <property type="entry name" value="Homeodomain-like"/>
    <property type="match status" value="2"/>
</dbReference>
<dbReference type="PANTHER" id="PTHR43280:SF2">
    <property type="entry name" value="HTH-TYPE TRANSCRIPTIONAL REGULATOR EXSA"/>
    <property type="match status" value="1"/>
</dbReference>
<dbReference type="EMBL" id="AP019309">
    <property type="protein sequence ID" value="BBH25955.1"/>
    <property type="molecule type" value="Genomic_DNA"/>
</dbReference>
<protein>
    <recommendedName>
        <fullName evidence="4">HTH araC/xylS-type domain-containing protein</fullName>
    </recommendedName>
</protein>
<dbReference type="Pfam" id="PF12833">
    <property type="entry name" value="HTH_18"/>
    <property type="match status" value="1"/>
</dbReference>
<keyword evidence="2" id="KW-0238">DNA-binding</keyword>
<accession>A0A3G9JC47</accession>
<dbReference type="GO" id="GO:0043565">
    <property type="term" value="F:sequence-specific DNA binding"/>
    <property type="evidence" value="ECO:0007669"/>
    <property type="project" value="InterPro"/>
</dbReference>